<dbReference type="InterPro" id="IPR006665">
    <property type="entry name" value="OmpA-like"/>
</dbReference>
<organism evidence="9 10">
    <name type="scientific">Selenihalanaerobacter shriftii</name>
    <dbReference type="NCBI Taxonomy" id="142842"/>
    <lineage>
        <taxon>Bacteria</taxon>
        <taxon>Bacillati</taxon>
        <taxon>Bacillota</taxon>
        <taxon>Clostridia</taxon>
        <taxon>Halanaerobiales</taxon>
        <taxon>Halobacteroidaceae</taxon>
        <taxon>Selenihalanaerobacter</taxon>
    </lineage>
</organism>
<evidence type="ECO:0000313" key="9">
    <source>
        <dbReference type="EMBL" id="SJZ64333.1"/>
    </source>
</evidence>
<reference evidence="10" key="1">
    <citation type="submission" date="2017-02" db="EMBL/GenBank/DDBJ databases">
        <authorList>
            <person name="Varghese N."/>
            <person name="Submissions S."/>
        </authorList>
    </citation>
    <scope>NUCLEOTIDE SEQUENCE [LARGE SCALE GENOMIC DNA]</scope>
    <source>
        <strain evidence="10">ATCC BAA-73</strain>
    </source>
</reference>
<name>A0A1T4MBG5_9FIRM</name>
<keyword evidence="4" id="KW-0812">Transmembrane</keyword>
<evidence type="ECO:0000313" key="10">
    <source>
        <dbReference type="Proteomes" id="UP000190625"/>
    </source>
</evidence>
<evidence type="ECO:0000256" key="6">
    <source>
        <dbReference type="ARBA" id="ARBA00023136"/>
    </source>
</evidence>
<keyword evidence="10" id="KW-1185">Reference proteome</keyword>
<evidence type="ECO:0000256" key="5">
    <source>
        <dbReference type="ARBA" id="ARBA00022989"/>
    </source>
</evidence>
<evidence type="ECO:0000259" key="8">
    <source>
        <dbReference type="PROSITE" id="PS51123"/>
    </source>
</evidence>
<evidence type="ECO:0000256" key="2">
    <source>
        <dbReference type="ARBA" id="ARBA00008914"/>
    </source>
</evidence>
<keyword evidence="5" id="KW-1133">Transmembrane helix</keyword>
<comment type="similarity">
    <text evidence="2">Belongs to the MotB family.</text>
</comment>
<dbReference type="RefSeq" id="WP_078809899.1">
    <property type="nucleotide sequence ID" value="NZ_FUWM01000010.1"/>
</dbReference>
<sequence>MPRRKKKKSDEGSGGSNWLTTYGDMMTLLLAFFVLLYSFSSVDAQKFQMVVEALQGKLGVLEGGKTISSSDLITAGVKNNEMGLQQFNRIHQKISKYIKDNNLKNDIKLEMTDRGLTIRFTGKVLFDLGEAKIKENSYNILNKIAGIIDQVPNKIMVEGHTDNLPINNSKYPSNWELSTARATNVVKHFIEDNGIDPSKLSAAGYAKYKPIRPNDTIKNRALNRRVDVIVLKNKSDKGADTKGGNLDE</sequence>
<protein>
    <submittedName>
        <fullName evidence="9">Chemotaxis protein MotB</fullName>
    </submittedName>
</protein>
<dbReference type="STRING" id="142842.SAMN02745118_01422"/>
<dbReference type="InterPro" id="IPR025713">
    <property type="entry name" value="MotB-like_N_dom"/>
</dbReference>
<evidence type="ECO:0000256" key="3">
    <source>
        <dbReference type="ARBA" id="ARBA00022475"/>
    </source>
</evidence>
<comment type="subcellular location">
    <subcellularLocation>
        <location evidence="1">Cell membrane</location>
        <topology evidence="1">Single-pass membrane protein</topology>
    </subcellularLocation>
</comment>
<dbReference type="GO" id="GO:0005886">
    <property type="term" value="C:plasma membrane"/>
    <property type="evidence" value="ECO:0007669"/>
    <property type="project" value="UniProtKB-SubCell"/>
</dbReference>
<dbReference type="EMBL" id="FUWM01000010">
    <property type="protein sequence ID" value="SJZ64333.1"/>
    <property type="molecule type" value="Genomic_DNA"/>
</dbReference>
<proteinExistence type="inferred from homology"/>
<dbReference type="InterPro" id="IPR050330">
    <property type="entry name" value="Bact_OuterMem_StrucFunc"/>
</dbReference>
<evidence type="ECO:0000256" key="1">
    <source>
        <dbReference type="ARBA" id="ARBA00004162"/>
    </source>
</evidence>
<dbReference type="Pfam" id="PF13677">
    <property type="entry name" value="MotB_plug"/>
    <property type="match status" value="1"/>
</dbReference>
<dbReference type="Pfam" id="PF00691">
    <property type="entry name" value="OmpA"/>
    <property type="match status" value="1"/>
</dbReference>
<dbReference type="PROSITE" id="PS51123">
    <property type="entry name" value="OMPA_2"/>
    <property type="match status" value="1"/>
</dbReference>
<evidence type="ECO:0000256" key="7">
    <source>
        <dbReference type="PROSITE-ProRule" id="PRU00473"/>
    </source>
</evidence>
<dbReference type="PANTHER" id="PTHR30329:SF21">
    <property type="entry name" value="LIPOPROTEIN YIAD-RELATED"/>
    <property type="match status" value="1"/>
</dbReference>
<evidence type="ECO:0000256" key="4">
    <source>
        <dbReference type="ARBA" id="ARBA00022692"/>
    </source>
</evidence>
<dbReference type="CDD" id="cd07185">
    <property type="entry name" value="OmpA_C-like"/>
    <property type="match status" value="1"/>
</dbReference>
<dbReference type="PANTHER" id="PTHR30329">
    <property type="entry name" value="STATOR ELEMENT OF FLAGELLAR MOTOR COMPLEX"/>
    <property type="match status" value="1"/>
</dbReference>
<keyword evidence="3" id="KW-1003">Cell membrane</keyword>
<feature type="domain" description="OmpA-like" evidence="8">
    <location>
        <begin position="113"/>
        <end position="234"/>
    </location>
</feature>
<dbReference type="Gene3D" id="3.30.1330.60">
    <property type="entry name" value="OmpA-like domain"/>
    <property type="match status" value="1"/>
</dbReference>
<dbReference type="InterPro" id="IPR036737">
    <property type="entry name" value="OmpA-like_sf"/>
</dbReference>
<accession>A0A1T4MBG5</accession>
<dbReference type="AlphaFoldDB" id="A0A1T4MBG5"/>
<dbReference type="Proteomes" id="UP000190625">
    <property type="component" value="Unassembled WGS sequence"/>
</dbReference>
<gene>
    <name evidence="9" type="ORF">SAMN02745118_01422</name>
</gene>
<keyword evidence="6 7" id="KW-0472">Membrane</keyword>
<dbReference type="SUPFAM" id="SSF103088">
    <property type="entry name" value="OmpA-like"/>
    <property type="match status" value="1"/>
</dbReference>
<dbReference type="OrthoDB" id="9815217at2"/>